<keyword evidence="3 5" id="KW-0479">Metal-binding</keyword>
<dbReference type="PRINTS" id="PR00377">
    <property type="entry name" value="IMPHPHTASES"/>
</dbReference>
<feature type="binding site" evidence="5">
    <location>
        <position position="71"/>
    </location>
    <ligand>
        <name>Mg(2+)</name>
        <dbReference type="ChEBI" id="CHEBI:18420"/>
        <label>1</label>
        <note>catalytic</note>
    </ligand>
</feature>
<dbReference type="Gene3D" id="3.40.190.80">
    <property type="match status" value="1"/>
</dbReference>
<dbReference type="GO" id="GO:0046872">
    <property type="term" value="F:metal ion binding"/>
    <property type="evidence" value="ECO:0007669"/>
    <property type="project" value="UniProtKB-KW"/>
</dbReference>
<evidence type="ECO:0000256" key="3">
    <source>
        <dbReference type="ARBA" id="ARBA00022723"/>
    </source>
</evidence>
<comment type="catalytic activity">
    <reaction evidence="1">
        <text>a myo-inositol phosphate + H2O = myo-inositol + phosphate</text>
        <dbReference type="Rhea" id="RHEA:24056"/>
        <dbReference type="ChEBI" id="CHEBI:15377"/>
        <dbReference type="ChEBI" id="CHEBI:17268"/>
        <dbReference type="ChEBI" id="CHEBI:43474"/>
        <dbReference type="ChEBI" id="CHEBI:84139"/>
        <dbReference type="EC" id="3.1.3.25"/>
    </reaction>
</comment>
<dbReference type="PANTHER" id="PTHR20854">
    <property type="entry name" value="INOSITOL MONOPHOSPHATASE"/>
    <property type="match status" value="1"/>
</dbReference>
<dbReference type="PANTHER" id="PTHR20854:SF4">
    <property type="entry name" value="INOSITOL-1-MONOPHOSPHATASE-RELATED"/>
    <property type="match status" value="1"/>
</dbReference>
<dbReference type="GO" id="GO:0007165">
    <property type="term" value="P:signal transduction"/>
    <property type="evidence" value="ECO:0007669"/>
    <property type="project" value="TreeGrafter"/>
</dbReference>
<dbReference type="Pfam" id="PF00459">
    <property type="entry name" value="Inositol_P"/>
    <property type="match status" value="1"/>
</dbReference>
<evidence type="ECO:0000256" key="5">
    <source>
        <dbReference type="PIRSR" id="PIRSR600760-2"/>
    </source>
</evidence>
<reference evidence="6 7" key="1">
    <citation type="submission" date="2017-06" db="EMBL/GenBank/DDBJ databases">
        <authorList>
            <person name="Kim H.J."/>
            <person name="Triplett B.A."/>
        </authorList>
    </citation>
    <scope>NUCLEOTIDE SEQUENCE [LARGE SCALE GENOMIC DNA]</scope>
    <source>
        <strain evidence="6 7">CGMCC 4.1858</strain>
    </source>
</reference>
<protein>
    <recommendedName>
        <fullName evidence="2">inositol-phosphate phosphatase</fullName>
        <ecNumber evidence="2">3.1.3.25</ecNumber>
    </recommendedName>
</protein>
<feature type="binding site" evidence="5">
    <location>
        <position position="94"/>
    </location>
    <ligand>
        <name>Mg(2+)</name>
        <dbReference type="ChEBI" id="CHEBI:18420"/>
        <label>1</label>
        <note>catalytic</note>
    </ligand>
</feature>
<dbReference type="RefSeq" id="WP_089222796.1">
    <property type="nucleotide sequence ID" value="NZ_FZOF01000003.1"/>
</dbReference>
<evidence type="ECO:0000256" key="4">
    <source>
        <dbReference type="ARBA" id="ARBA00022842"/>
    </source>
</evidence>
<evidence type="ECO:0000313" key="7">
    <source>
        <dbReference type="Proteomes" id="UP000198280"/>
    </source>
</evidence>
<keyword evidence="4 5" id="KW-0460">Magnesium</keyword>
<dbReference type="AlphaFoldDB" id="A0A239BMM7"/>
<evidence type="ECO:0000256" key="1">
    <source>
        <dbReference type="ARBA" id="ARBA00001033"/>
    </source>
</evidence>
<organism evidence="6 7">
    <name type="scientific">Actinacidiphila glaucinigra</name>
    <dbReference type="NCBI Taxonomy" id="235986"/>
    <lineage>
        <taxon>Bacteria</taxon>
        <taxon>Bacillati</taxon>
        <taxon>Actinomycetota</taxon>
        <taxon>Actinomycetes</taxon>
        <taxon>Kitasatosporales</taxon>
        <taxon>Streptomycetaceae</taxon>
        <taxon>Actinacidiphila</taxon>
    </lineage>
</organism>
<gene>
    <name evidence="6" type="ORF">SAMN05216252_10389</name>
</gene>
<dbReference type="EMBL" id="FZOF01000003">
    <property type="protein sequence ID" value="SNS09405.1"/>
    <property type="molecule type" value="Genomic_DNA"/>
</dbReference>
<dbReference type="InterPro" id="IPR000760">
    <property type="entry name" value="Inositol_monophosphatase-like"/>
</dbReference>
<dbReference type="PROSITE" id="PS00630">
    <property type="entry name" value="IMP_2"/>
    <property type="match status" value="1"/>
</dbReference>
<dbReference type="GO" id="GO:0046854">
    <property type="term" value="P:phosphatidylinositol phosphate biosynthetic process"/>
    <property type="evidence" value="ECO:0007669"/>
    <property type="project" value="InterPro"/>
</dbReference>
<evidence type="ECO:0000313" key="6">
    <source>
        <dbReference type="EMBL" id="SNS09405.1"/>
    </source>
</evidence>
<comment type="cofactor">
    <cofactor evidence="5">
        <name>Mg(2+)</name>
        <dbReference type="ChEBI" id="CHEBI:18420"/>
    </cofactor>
</comment>
<dbReference type="OrthoDB" id="9772456at2"/>
<dbReference type="GO" id="GO:0006020">
    <property type="term" value="P:inositol metabolic process"/>
    <property type="evidence" value="ECO:0007669"/>
    <property type="project" value="TreeGrafter"/>
</dbReference>
<dbReference type="Proteomes" id="UP000198280">
    <property type="component" value="Unassembled WGS sequence"/>
</dbReference>
<keyword evidence="7" id="KW-1185">Reference proteome</keyword>
<accession>A0A239BMM7</accession>
<feature type="binding site" evidence="5">
    <location>
        <position position="97"/>
    </location>
    <ligand>
        <name>Mg(2+)</name>
        <dbReference type="ChEBI" id="CHEBI:18420"/>
        <label>1</label>
        <note>catalytic</note>
    </ligand>
</feature>
<sequence length="272" mass="28559">MIDDALFKAVEDTVRAAAEAEVVPRWRQLGAGDISHKTGPGDLVTVADREAELRLARELPALLPGSVVVGEEAVHADPGILRRIGGDDPVWIVDPVDGTANFVAGRPEFATLVALAHGGEVHASWTYVPRLDLMATARRGGIARLNGEPIRTAGDSGGAALKVATSQFAFLDEQERRRFEGLGTDGVEARQCTCAGLDYLEVARGAIDAVAFTWESPWDHAAGVLLVAEAGGASVTAGGVPFRIGGGNAFPFSVARDEATARRVVDLMAGDR</sequence>
<feature type="binding site" evidence="5">
    <location>
        <position position="219"/>
    </location>
    <ligand>
        <name>Mg(2+)</name>
        <dbReference type="ChEBI" id="CHEBI:18420"/>
        <label>1</label>
        <note>catalytic</note>
    </ligand>
</feature>
<dbReference type="EC" id="3.1.3.25" evidence="2"/>
<name>A0A239BMM7_9ACTN</name>
<evidence type="ECO:0000256" key="2">
    <source>
        <dbReference type="ARBA" id="ARBA00013106"/>
    </source>
</evidence>
<proteinExistence type="predicted"/>
<dbReference type="Gene3D" id="3.30.540.10">
    <property type="entry name" value="Fructose-1,6-Bisphosphatase, subunit A, domain 1"/>
    <property type="match status" value="1"/>
</dbReference>
<dbReference type="GO" id="GO:0008934">
    <property type="term" value="F:inositol monophosphate 1-phosphatase activity"/>
    <property type="evidence" value="ECO:0007669"/>
    <property type="project" value="TreeGrafter"/>
</dbReference>
<dbReference type="InterPro" id="IPR020550">
    <property type="entry name" value="Inositol_monophosphatase_CS"/>
</dbReference>
<dbReference type="SUPFAM" id="SSF56655">
    <property type="entry name" value="Carbohydrate phosphatase"/>
    <property type="match status" value="1"/>
</dbReference>